<sequence>MSFQINLFMIEKKGNDIHLRGSILSRSYTTYESIRTINGITYPNFQDAFYFMELLFQINLFMIKKKGNDIHLRESILSRSYTTYESIRTINGITYPNFQDAFYFMELLCDDKKFIATINEVWLSIEKTICDTIDI</sequence>
<dbReference type="EMBL" id="SDMP01000002">
    <property type="protein sequence ID" value="RYR73600.1"/>
    <property type="molecule type" value="Genomic_DNA"/>
</dbReference>
<dbReference type="AlphaFoldDB" id="A0A445EDM4"/>
<gene>
    <name evidence="1" type="ORF">Ahy_A02g008026</name>
</gene>
<comment type="caution">
    <text evidence="1">The sequence shown here is derived from an EMBL/GenBank/DDBJ whole genome shotgun (WGS) entry which is preliminary data.</text>
</comment>
<accession>A0A445EDM4</accession>
<protein>
    <submittedName>
        <fullName evidence="1">Uncharacterized protein</fullName>
    </submittedName>
</protein>
<proteinExistence type="predicted"/>
<keyword evidence="2" id="KW-1185">Reference proteome</keyword>
<name>A0A445EDM4_ARAHY</name>
<evidence type="ECO:0000313" key="1">
    <source>
        <dbReference type="EMBL" id="RYR73600.1"/>
    </source>
</evidence>
<organism evidence="1 2">
    <name type="scientific">Arachis hypogaea</name>
    <name type="common">Peanut</name>
    <dbReference type="NCBI Taxonomy" id="3818"/>
    <lineage>
        <taxon>Eukaryota</taxon>
        <taxon>Viridiplantae</taxon>
        <taxon>Streptophyta</taxon>
        <taxon>Embryophyta</taxon>
        <taxon>Tracheophyta</taxon>
        <taxon>Spermatophyta</taxon>
        <taxon>Magnoliopsida</taxon>
        <taxon>eudicotyledons</taxon>
        <taxon>Gunneridae</taxon>
        <taxon>Pentapetalae</taxon>
        <taxon>rosids</taxon>
        <taxon>fabids</taxon>
        <taxon>Fabales</taxon>
        <taxon>Fabaceae</taxon>
        <taxon>Papilionoideae</taxon>
        <taxon>50 kb inversion clade</taxon>
        <taxon>dalbergioids sensu lato</taxon>
        <taxon>Dalbergieae</taxon>
        <taxon>Pterocarpus clade</taxon>
        <taxon>Arachis</taxon>
    </lineage>
</organism>
<reference evidence="1 2" key="1">
    <citation type="submission" date="2019-01" db="EMBL/GenBank/DDBJ databases">
        <title>Sequencing of cultivated peanut Arachis hypogaea provides insights into genome evolution and oil improvement.</title>
        <authorList>
            <person name="Chen X."/>
        </authorList>
    </citation>
    <scope>NUCLEOTIDE SEQUENCE [LARGE SCALE GENOMIC DNA]</scope>
    <source>
        <strain evidence="2">cv. Fuhuasheng</strain>
        <tissue evidence="1">Leaves</tissue>
    </source>
</reference>
<evidence type="ECO:0000313" key="2">
    <source>
        <dbReference type="Proteomes" id="UP000289738"/>
    </source>
</evidence>
<dbReference type="Proteomes" id="UP000289738">
    <property type="component" value="Chromosome A02"/>
</dbReference>